<protein>
    <recommendedName>
        <fullName evidence="3">RCC1-like domain-containing protein</fullName>
    </recommendedName>
</protein>
<keyword evidence="1" id="KW-0677">Repeat</keyword>
<reference evidence="4" key="2">
    <citation type="submission" date="2025-09" db="UniProtKB">
        <authorList>
            <consortium name="Ensembl"/>
        </authorList>
    </citation>
    <scope>IDENTIFICATION</scope>
</reference>
<organism evidence="4 5">
    <name type="scientific">Periophthalmus magnuspinnatus</name>
    <dbReference type="NCBI Taxonomy" id="409849"/>
    <lineage>
        <taxon>Eukaryota</taxon>
        <taxon>Metazoa</taxon>
        <taxon>Chordata</taxon>
        <taxon>Craniata</taxon>
        <taxon>Vertebrata</taxon>
        <taxon>Euteleostomi</taxon>
        <taxon>Actinopterygii</taxon>
        <taxon>Neopterygii</taxon>
        <taxon>Teleostei</taxon>
        <taxon>Neoteleostei</taxon>
        <taxon>Acanthomorphata</taxon>
        <taxon>Gobiaria</taxon>
        <taxon>Gobiiformes</taxon>
        <taxon>Gobioidei</taxon>
        <taxon>Gobiidae</taxon>
        <taxon>Oxudercinae</taxon>
        <taxon>Periophthalmus</taxon>
    </lineage>
</organism>
<dbReference type="InterPro" id="IPR051625">
    <property type="entry name" value="Signaling_Regulatory_Domain"/>
</dbReference>
<name>A0A3B4AD03_9GOBI</name>
<dbReference type="PROSITE" id="PS00626">
    <property type="entry name" value="RCC1_2"/>
    <property type="match status" value="2"/>
</dbReference>
<dbReference type="PRINTS" id="PR00633">
    <property type="entry name" value="RCCNDNSATION"/>
</dbReference>
<evidence type="ECO:0000256" key="2">
    <source>
        <dbReference type="PROSITE-ProRule" id="PRU00235"/>
    </source>
</evidence>
<dbReference type="InterPro" id="IPR009091">
    <property type="entry name" value="RCC1/BLIP-II"/>
</dbReference>
<dbReference type="SUPFAM" id="SSF50985">
    <property type="entry name" value="RCC1/BLIP-II"/>
    <property type="match status" value="1"/>
</dbReference>
<dbReference type="InterPro" id="IPR000408">
    <property type="entry name" value="Reg_chr_condens"/>
</dbReference>
<keyword evidence="5" id="KW-1185">Reference proteome</keyword>
<feature type="repeat" description="RCC1" evidence="2">
    <location>
        <begin position="1"/>
        <end position="47"/>
    </location>
</feature>
<evidence type="ECO:0000313" key="4">
    <source>
        <dbReference type="Ensembl" id="ENSPMGP00000014575.1"/>
    </source>
</evidence>
<dbReference type="AlphaFoldDB" id="A0A3B4AD03"/>
<evidence type="ECO:0000256" key="1">
    <source>
        <dbReference type="ARBA" id="ARBA00022737"/>
    </source>
</evidence>
<dbReference type="Pfam" id="PF13540">
    <property type="entry name" value="RCC1_2"/>
    <property type="match status" value="1"/>
</dbReference>
<feature type="repeat" description="RCC1" evidence="2">
    <location>
        <begin position="98"/>
        <end position="147"/>
    </location>
</feature>
<dbReference type="Ensembl" id="ENSPMGT00000015545.1">
    <property type="protein sequence ID" value="ENSPMGP00000014575.1"/>
    <property type="gene ID" value="ENSPMGG00000011945.1"/>
</dbReference>
<evidence type="ECO:0000259" key="3">
    <source>
        <dbReference type="Pfam" id="PF25390"/>
    </source>
</evidence>
<feature type="repeat" description="RCC1" evidence="2">
    <location>
        <begin position="48"/>
        <end position="97"/>
    </location>
</feature>
<dbReference type="PROSITE" id="PS50012">
    <property type="entry name" value="RCC1_3"/>
    <property type="match status" value="6"/>
</dbReference>
<dbReference type="Gene3D" id="2.130.10.30">
    <property type="entry name" value="Regulator of chromosome condensation 1/beta-lactamase-inhibitor protein II"/>
    <property type="match status" value="2"/>
</dbReference>
<feature type="repeat" description="RCC1" evidence="2">
    <location>
        <begin position="146"/>
        <end position="198"/>
    </location>
</feature>
<reference evidence="4" key="1">
    <citation type="submission" date="2025-08" db="UniProtKB">
        <authorList>
            <consortium name="Ensembl"/>
        </authorList>
    </citation>
    <scope>IDENTIFICATION</scope>
</reference>
<accession>A0A3B4AD03</accession>
<proteinExistence type="predicted"/>
<dbReference type="Pfam" id="PF25390">
    <property type="entry name" value="WD40_RLD"/>
    <property type="match status" value="1"/>
</dbReference>
<dbReference type="PANTHER" id="PTHR22872">
    <property type="entry name" value="BTK-BINDING PROTEIN-RELATED"/>
    <property type="match status" value="1"/>
</dbReference>
<dbReference type="STRING" id="409849.ENSPMGP00000014575"/>
<evidence type="ECO:0000313" key="5">
    <source>
        <dbReference type="Proteomes" id="UP000261520"/>
    </source>
</evidence>
<feature type="repeat" description="RCC1" evidence="2">
    <location>
        <begin position="248"/>
        <end position="285"/>
    </location>
</feature>
<dbReference type="Proteomes" id="UP000261520">
    <property type="component" value="Unplaced"/>
</dbReference>
<dbReference type="InterPro" id="IPR058923">
    <property type="entry name" value="RCC1-like_dom"/>
</dbReference>
<feature type="repeat" description="RCC1" evidence="2">
    <location>
        <begin position="199"/>
        <end position="247"/>
    </location>
</feature>
<feature type="domain" description="RCC1-like" evidence="3">
    <location>
        <begin position="79"/>
        <end position="282"/>
    </location>
</feature>
<sequence length="312" mass="33189">MYFCWGDSSNGQFGQRKIVFSPVTCNVPEIISKISCGEDHSLFLTQNGDVLSCGRNTYGQLGREISKKGAPIERIQDLAQVVAVACGQEHCVVACASGIVFSWGAGNDGQLGVPPDELGNIHVPMPLPIPVIQVACGRSHSLALTKDVFSWGLNNHGQLGLGKTISLQYTPLLVYSLSGVAVSMIAAGSKYSLFLTLSGLVYCCGANDVGQLGLNRRFNTCVIPALRYLGVSFISCGEAHSAVLTKNGQVFTFGDGSRGQLGHNSTANELMPKQVQGLDGHISQILLQLPFCAASHLQACRLQNDNHHSKGT</sequence>